<dbReference type="SUPFAM" id="SSF103506">
    <property type="entry name" value="Mitochondrial carrier"/>
    <property type="match status" value="1"/>
</dbReference>
<dbReference type="KEGG" id="blac:94343952"/>
<evidence type="ECO:0000256" key="4">
    <source>
        <dbReference type="SAM" id="SignalP"/>
    </source>
</evidence>
<evidence type="ECO:0000313" key="5">
    <source>
        <dbReference type="EMBL" id="TDH70255.1"/>
    </source>
</evidence>
<evidence type="ECO:0000256" key="3">
    <source>
        <dbReference type="ARBA" id="ARBA00023136"/>
    </source>
</evidence>
<evidence type="ECO:0000256" key="1">
    <source>
        <dbReference type="ARBA" id="ARBA00004141"/>
    </source>
</evidence>
<comment type="subcellular location">
    <subcellularLocation>
        <location evidence="1">Membrane</location>
        <topology evidence="1">Multi-pass membrane protein</topology>
    </subcellularLocation>
</comment>
<dbReference type="Pfam" id="PF00153">
    <property type="entry name" value="Mito_carr"/>
    <property type="match status" value="1"/>
</dbReference>
<keyword evidence="2" id="KW-0812">Transmembrane</keyword>
<keyword evidence="4" id="KW-0732">Signal</keyword>
<reference evidence="5 6" key="1">
    <citation type="journal article" date="2021" name="Genome Biol.">
        <title>AFLAP: assembly-free linkage analysis pipeline using k-mers from genome sequencing data.</title>
        <authorList>
            <person name="Fletcher K."/>
            <person name="Zhang L."/>
            <person name="Gil J."/>
            <person name="Han R."/>
            <person name="Cavanaugh K."/>
            <person name="Michelmore R."/>
        </authorList>
    </citation>
    <scope>NUCLEOTIDE SEQUENCE [LARGE SCALE GENOMIC DNA]</scope>
    <source>
        <strain evidence="5 6">SF5</strain>
    </source>
</reference>
<dbReference type="Proteomes" id="UP000294530">
    <property type="component" value="Unassembled WGS sequence"/>
</dbReference>
<dbReference type="EMBL" id="SHOA02000010">
    <property type="protein sequence ID" value="TDH70255.1"/>
    <property type="molecule type" value="Genomic_DNA"/>
</dbReference>
<dbReference type="RefSeq" id="XP_067819754.1">
    <property type="nucleotide sequence ID" value="XM_067958281.1"/>
</dbReference>
<dbReference type="InterPro" id="IPR018108">
    <property type="entry name" value="MCP_transmembrane"/>
</dbReference>
<name>A0A976FP95_BRELC</name>
<dbReference type="GeneID" id="94343952"/>
<dbReference type="OrthoDB" id="193856at2759"/>
<dbReference type="GO" id="GO:0016020">
    <property type="term" value="C:membrane"/>
    <property type="evidence" value="ECO:0007669"/>
    <property type="project" value="UniProtKB-SubCell"/>
</dbReference>
<protein>
    <submittedName>
        <fullName evidence="5">Uncharacterized protein</fullName>
    </submittedName>
</protein>
<evidence type="ECO:0000256" key="2">
    <source>
        <dbReference type="ARBA" id="ARBA00022692"/>
    </source>
</evidence>
<evidence type="ECO:0000313" key="6">
    <source>
        <dbReference type="Proteomes" id="UP000294530"/>
    </source>
</evidence>
<keyword evidence="3" id="KW-0472">Membrane</keyword>
<feature type="signal peptide" evidence="4">
    <location>
        <begin position="1"/>
        <end position="19"/>
    </location>
</feature>
<dbReference type="InterPro" id="IPR023395">
    <property type="entry name" value="MCP_dom_sf"/>
</dbReference>
<keyword evidence="6" id="KW-1185">Reference proteome</keyword>
<sequence length="127" mass="13970">MSSFSKHVRLFVLAGSVSGITSVAVRHLFDTTCQRLQVFPAHSRCFFHCIQRTVQRETTRGFQGVYKAIIFTTSSTLRNNVLPFIPLLQPVLIPTVLSLIAGEIDGGANAILVVNWRARTKSIANAA</sequence>
<accession>A0A976FP95</accession>
<organism evidence="5 6">
    <name type="scientific">Bremia lactucae</name>
    <name type="common">Lettuce downy mildew</name>
    <dbReference type="NCBI Taxonomy" id="4779"/>
    <lineage>
        <taxon>Eukaryota</taxon>
        <taxon>Sar</taxon>
        <taxon>Stramenopiles</taxon>
        <taxon>Oomycota</taxon>
        <taxon>Peronosporomycetes</taxon>
        <taxon>Peronosporales</taxon>
        <taxon>Peronosporaceae</taxon>
        <taxon>Bremia</taxon>
    </lineage>
</organism>
<comment type="caution">
    <text evidence="5">The sequence shown here is derived from an EMBL/GenBank/DDBJ whole genome shotgun (WGS) entry which is preliminary data.</text>
</comment>
<dbReference type="AlphaFoldDB" id="A0A976FP95"/>
<dbReference type="Gene3D" id="1.50.40.10">
    <property type="entry name" value="Mitochondrial carrier domain"/>
    <property type="match status" value="1"/>
</dbReference>
<feature type="chain" id="PRO_5036800694" evidence="4">
    <location>
        <begin position="20"/>
        <end position="127"/>
    </location>
</feature>
<proteinExistence type="predicted"/>
<gene>
    <name evidence="5" type="ORF">CCR75_000173</name>
</gene>